<feature type="transmembrane region" description="Helical" evidence="13">
    <location>
        <begin position="454"/>
        <end position="477"/>
    </location>
</feature>
<evidence type="ECO:0000256" key="3">
    <source>
        <dbReference type="ARBA" id="ARBA00022448"/>
    </source>
</evidence>
<feature type="binding site" evidence="12">
    <location>
        <position position="317"/>
    </location>
    <ligand>
        <name>K(+)</name>
        <dbReference type="ChEBI" id="CHEBI:29103"/>
    </ligand>
</feature>
<feature type="transmembrane region" description="Helical" evidence="13">
    <location>
        <begin position="12"/>
        <end position="32"/>
    </location>
</feature>
<evidence type="ECO:0000256" key="12">
    <source>
        <dbReference type="PIRSR" id="PIRSR006247-1"/>
    </source>
</evidence>
<dbReference type="RefSeq" id="WP_126679217.1">
    <property type="nucleotide sequence ID" value="NZ_RYYU01000001.1"/>
</dbReference>
<comment type="similarity">
    <text evidence="2">Belongs to the TrkH potassium transport family.</text>
</comment>
<keyword evidence="5" id="KW-0997">Cell inner membrane</keyword>
<keyword evidence="11 13" id="KW-0472">Membrane</keyword>
<sequence>MLNLKIIYKIIGQLLYIEAFMMATCIVMAYYYGEDDLMGFLFSTITTVVAALVFRFLGKNATDSLGRREAYLLVTTVWLIFSFFGALPFYITGYLPHFTDAYFETMSGFTTTGASVIESVELLPHSLKFWRSLTHWIGALGIVFFTIAIIPSLVGGNMKVFSAEATGPIRAKMHPRLKTTAKWIWSMYGVLTIACAICFFFAGMDVFDSVNYSMAITATGGFATHDASTGYFHSVAIDYTAITFMFLSGISFSLLYAMFFKGKVKAFLKNSELKLYVSLIILATIGITFFLMRSTDNNIHDAFRKSLFQVVSFITTTGVLNDDPGKWPHITWVILTICMFFGGCAGSTSGGFKCVRGVMILKILLNELKRVLHPHAVLPVKVNDRIIPYAAQVSVLNFLVLYVMLCLLSYFIMILSGVDSTNSITIAMSCASNVGPTLGLEIGPTMSWSILPDIVKWILSVLMLMGRLEIITIVVLFTSSFWKDN</sequence>
<dbReference type="PANTHER" id="PTHR32024:SF2">
    <property type="entry name" value="TRK SYSTEM POTASSIUM UPTAKE PROTEIN TRKG-RELATED"/>
    <property type="match status" value="1"/>
</dbReference>
<feature type="transmembrane region" description="Helical" evidence="13">
    <location>
        <begin position="38"/>
        <end position="58"/>
    </location>
</feature>
<evidence type="ECO:0000313" key="14">
    <source>
        <dbReference type="EMBL" id="RUL60124.1"/>
    </source>
</evidence>
<keyword evidence="3" id="KW-0813">Transport</keyword>
<feature type="transmembrane region" description="Helical" evidence="13">
    <location>
        <begin position="239"/>
        <end position="261"/>
    </location>
</feature>
<evidence type="ECO:0000256" key="8">
    <source>
        <dbReference type="ARBA" id="ARBA00022958"/>
    </source>
</evidence>
<reference evidence="14 15" key="1">
    <citation type="submission" date="2018-12" db="EMBL/GenBank/DDBJ databases">
        <title>Genome sequencing of Prevotella sp. KCOM 3155 (= JS262).</title>
        <authorList>
            <person name="Kook J.-K."/>
            <person name="Park S.-N."/>
            <person name="Lim Y.K."/>
        </authorList>
    </citation>
    <scope>NUCLEOTIDE SEQUENCE [LARGE SCALE GENOMIC DNA]</scope>
    <source>
        <strain evidence="14 15">KCOM 3155</strain>
    </source>
</reference>
<keyword evidence="8 12" id="KW-0630">Potassium</keyword>
<feature type="binding site" evidence="12">
    <location>
        <position position="112"/>
    </location>
    <ligand>
        <name>K(+)</name>
        <dbReference type="ChEBI" id="CHEBI:29103"/>
    </ligand>
</feature>
<feature type="binding site" evidence="12">
    <location>
        <position position="433"/>
    </location>
    <ligand>
        <name>K(+)</name>
        <dbReference type="ChEBI" id="CHEBI:29103"/>
    </ligand>
</feature>
<dbReference type="AlphaFoldDB" id="A0A432LN41"/>
<evidence type="ECO:0000256" key="13">
    <source>
        <dbReference type="SAM" id="Phobius"/>
    </source>
</evidence>
<keyword evidence="15" id="KW-1185">Reference proteome</keyword>
<dbReference type="InterPro" id="IPR003445">
    <property type="entry name" value="Cat_transpt"/>
</dbReference>
<dbReference type="Pfam" id="PF02386">
    <property type="entry name" value="TrkH"/>
    <property type="match status" value="1"/>
</dbReference>
<evidence type="ECO:0000256" key="1">
    <source>
        <dbReference type="ARBA" id="ARBA00004429"/>
    </source>
</evidence>
<evidence type="ECO:0000256" key="9">
    <source>
        <dbReference type="ARBA" id="ARBA00022989"/>
    </source>
</evidence>
<evidence type="ECO:0000256" key="10">
    <source>
        <dbReference type="ARBA" id="ARBA00023065"/>
    </source>
</evidence>
<keyword evidence="7 13" id="KW-0812">Transmembrane</keyword>
<evidence type="ECO:0000256" key="7">
    <source>
        <dbReference type="ARBA" id="ARBA00022692"/>
    </source>
</evidence>
<feature type="binding site" evidence="12">
    <location>
        <position position="316"/>
    </location>
    <ligand>
        <name>K(+)</name>
        <dbReference type="ChEBI" id="CHEBI:29103"/>
    </ligand>
</feature>
<gene>
    <name evidence="14" type="ORF">EHV08_10465</name>
</gene>
<feature type="binding site" evidence="12">
    <location>
        <position position="111"/>
    </location>
    <ligand>
        <name>K(+)</name>
        <dbReference type="ChEBI" id="CHEBI:29103"/>
    </ligand>
</feature>
<comment type="subcellular location">
    <subcellularLocation>
        <location evidence="1">Cell inner membrane</location>
        <topology evidence="1">Multi-pass membrane protein</topology>
    </subcellularLocation>
</comment>
<dbReference type="GO" id="GO:0046872">
    <property type="term" value="F:metal ion binding"/>
    <property type="evidence" value="ECO:0007669"/>
    <property type="project" value="UniProtKB-KW"/>
</dbReference>
<feature type="transmembrane region" description="Helical" evidence="13">
    <location>
        <begin position="273"/>
        <end position="292"/>
    </location>
</feature>
<evidence type="ECO:0000256" key="5">
    <source>
        <dbReference type="ARBA" id="ARBA00022519"/>
    </source>
</evidence>
<dbReference type="PANTHER" id="PTHR32024">
    <property type="entry name" value="TRK SYSTEM POTASSIUM UPTAKE PROTEIN TRKG-RELATED"/>
    <property type="match status" value="1"/>
</dbReference>
<keyword evidence="9 13" id="KW-1133">Transmembrane helix</keyword>
<dbReference type="EMBL" id="RYYU01000001">
    <property type="protein sequence ID" value="RUL60124.1"/>
    <property type="molecule type" value="Genomic_DNA"/>
</dbReference>
<accession>A0A432LN41</accession>
<evidence type="ECO:0000313" key="15">
    <source>
        <dbReference type="Proteomes" id="UP000278983"/>
    </source>
</evidence>
<proteinExistence type="inferred from homology"/>
<evidence type="ECO:0000256" key="11">
    <source>
        <dbReference type="ARBA" id="ARBA00023136"/>
    </source>
</evidence>
<dbReference type="Proteomes" id="UP000278983">
    <property type="component" value="Unassembled WGS sequence"/>
</dbReference>
<keyword evidence="4" id="KW-1003">Cell membrane</keyword>
<keyword evidence="10" id="KW-0406">Ion transport</keyword>
<feature type="transmembrane region" description="Helical" evidence="13">
    <location>
        <begin position="183"/>
        <end position="204"/>
    </location>
</feature>
<comment type="caution">
    <text evidence="14">The sequence shown here is derived from an EMBL/GenBank/DDBJ whole genome shotgun (WGS) entry which is preliminary data.</text>
</comment>
<feature type="transmembrane region" description="Helical" evidence="13">
    <location>
        <begin position="395"/>
        <end position="415"/>
    </location>
</feature>
<feature type="transmembrane region" description="Helical" evidence="13">
    <location>
        <begin position="330"/>
        <end position="352"/>
    </location>
</feature>
<feature type="transmembrane region" description="Helical" evidence="13">
    <location>
        <begin position="70"/>
        <end position="91"/>
    </location>
</feature>
<name>A0A432LN41_9BACT</name>
<dbReference type="PIRSF" id="PIRSF006247">
    <property type="entry name" value="TrkH"/>
    <property type="match status" value="1"/>
</dbReference>
<dbReference type="OrthoDB" id="9810952at2"/>
<evidence type="ECO:0000256" key="6">
    <source>
        <dbReference type="ARBA" id="ARBA00022538"/>
    </source>
</evidence>
<dbReference type="InterPro" id="IPR004772">
    <property type="entry name" value="TrkH"/>
</dbReference>
<protein>
    <submittedName>
        <fullName evidence="14">TrkH family potassium uptake protein</fullName>
    </submittedName>
</protein>
<feature type="transmembrane region" description="Helical" evidence="13">
    <location>
        <begin position="133"/>
        <end position="154"/>
    </location>
</feature>
<dbReference type="GO" id="GO:0015379">
    <property type="term" value="F:potassium:chloride symporter activity"/>
    <property type="evidence" value="ECO:0007669"/>
    <property type="project" value="InterPro"/>
</dbReference>
<evidence type="ECO:0000256" key="4">
    <source>
        <dbReference type="ARBA" id="ARBA00022475"/>
    </source>
</evidence>
<organism evidence="14 15">
    <name type="scientific">Prevotella koreensis</name>
    <dbReference type="NCBI Taxonomy" id="2490854"/>
    <lineage>
        <taxon>Bacteria</taxon>
        <taxon>Pseudomonadati</taxon>
        <taxon>Bacteroidota</taxon>
        <taxon>Bacteroidia</taxon>
        <taxon>Bacteroidales</taxon>
        <taxon>Prevotellaceae</taxon>
        <taxon>Prevotella</taxon>
    </lineage>
</organism>
<feature type="binding site" evidence="12">
    <location>
        <position position="434"/>
    </location>
    <ligand>
        <name>K(+)</name>
        <dbReference type="ChEBI" id="CHEBI:29103"/>
    </ligand>
</feature>
<evidence type="ECO:0000256" key="2">
    <source>
        <dbReference type="ARBA" id="ARBA00009137"/>
    </source>
</evidence>
<feature type="binding site" evidence="12">
    <location>
        <position position="220"/>
    </location>
    <ligand>
        <name>K(+)</name>
        <dbReference type="ChEBI" id="CHEBI:29103"/>
    </ligand>
</feature>
<keyword evidence="6" id="KW-0633">Potassium transport</keyword>
<dbReference type="GO" id="GO:0005886">
    <property type="term" value="C:plasma membrane"/>
    <property type="evidence" value="ECO:0007669"/>
    <property type="project" value="UniProtKB-SubCell"/>
</dbReference>
<keyword evidence="12" id="KW-0479">Metal-binding</keyword>